<accession>A0A1Q8QFI3</accession>
<dbReference type="AlphaFoldDB" id="A0A1Q8QFI3"/>
<dbReference type="InterPro" id="IPR000868">
    <property type="entry name" value="Isochorismatase-like_dom"/>
</dbReference>
<gene>
    <name evidence="4" type="ORF">DSOL_5117</name>
</gene>
<dbReference type="RefSeq" id="WP_075367355.1">
    <property type="nucleotide sequence ID" value="NZ_MLBF01000087.1"/>
</dbReference>
<protein>
    <submittedName>
        <fullName evidence="4">Isochorismatase</fullName>
    </submittedName>
</protein>
<name>A0A1Q8QFI3_9FIRM</name>
<dbReference type="OrthoDB" id="9785724at2"/>
<dbReference type="EMBL" id="MLBF01000087">
    <property type="protein sequence ID" value="OLN26113.1"/>
    <property type="molecule type" value="Genomic_DNA"/>
</dbReference>
<dbReference type="Gene3D" id="3.40.50.850">
    <property type="entry name" value="Isochorismatase-like"/>
    <property type="match status" value="1"/>
</dbReference>
<dbReference type="CDD" id="cd01014">
    <property type="entry name" value="nicotinamidase_related"/>
    <property type="match status" value="1"/>
</dbReference>
<sequence>MSQNTALLLIDVQNGFFNKEFGLYKSEEVLRNITLLHNKARESNMKIIYIQHLFGNSIGIQIDGTEMGNIHSNITPKEDDIIIQKKTPNSFYQTNLHNILQENEIENLIVAGFQTEFCIDTTIREAYSLGYKVILASDAHSTFNSELFKAEDLINYLTYIYSKWFAKLIPTEEINF</sequence>
<evidence type="ECO:0000313" key="4">
    <source>
        <dbReference type="EMBL" id="OLN26113.1"/>
    </source>
</evidence>
<comment type="similarity">
    <text evidence="1">Belongs to the isochorismatase family.</text>
</comment>
<evidence type="ECO:0000259" key="3">
    <source>
        <dbReference type="Pfam" id="PF00857"/>
    </source>
</evidence>
<dbReference type="SUPFAM" id="SSF52499">
    <property type="entry name" value="Isochorismatase-like hydrolases"/>
    <property type="match status" value="1"/>
</dbReference>
<evidence type="ECO:0000256" key="1">
    <source>
        <dbReference type="ARBA" id="ARBA00006336"/>
    </source>
</evidence>
<evidence type="ECO:0000256" key="2">
    <source>
        <dbReference type="ARBA" id="ARBA00022801"/>
    </source>
</evidence>
<keyword evidence="5" id="KW-1185">Reference proteome</keyword>
<comment type="caution">
    <text evidence="4">The sequence shown here is derived from an EMBL/GenBank/DDBJ whole genome shotgun (WGS) entry which is preliminary data.</text>
</comment>
<dbReference type="InterPro" id="IPR036380">
    <property type="entry name" value="Isochorismatase-like_sf"/>
</dbReference>
<dbReference type="STRING" id="1888891.DSOL_5117"/>
<organism evidence="4 5">
    <name type="scientific">Desulfosporosinus metallidurans</name>
    <dbReference type="NCBI Taxonomy" id="1888891"/>
    <lineage>
        <taxon>Bacteria</taxon>
        <taxon>Bacillati</taxon>
        <taxon>Bacillota</taxon>
        <taxon>Clostridia</taxon>
        <taxon>Eubacteriales</taxon>
        <taxon>Desulfitobacteriaceae</taxon>
        <taxon>Desulfosporosinus</taxon>
    </lineage>
</organism>
<dbReference type="Pfam" id="PF00857">
    <property type="entry name" value="Isochorismatase"/>
    <property type="match status" value="1"/>
</dbReference>
<dbReference type="InterPro" id="IPR050272">
    <property type="entry name" value="Isochorismatase-like_hydrls"/>
</dbReference>
<dbReference type="Proteomes" id="UP000186102">
    <property type="component" value="Unassembled WGS sequence"/>
</dbReference>
<feature type="domain" description="Isochorismatase-like" evidence="3">
    <location>
        <begin position="5"/>
        <end position="147"/>
    </location>
</feature>
<dbReference type="GO" id="GO:0016787">
    <property type="term" value="F:hydrolase activity"/>
    <property type="evidence" value="ECO:0007669"/>
    <property type="project" value="UniProtKB-KW"/>
</dbReference>
<reference evidence="4 5" key="1">
    <citation type="submission" date="2016-09" db="EMBL/GenBank/DDBJ databases">
        <title>Complete genome of Desulfosporosinus sp. OL.</title>
        <authorList>
            <person name="Mardanov A."/>
            <person name="Beletsky A."/>
            <person name="Panova A."/>
            <person name="Karnachuk O."/>
            <person name="Ravin N."/>
        </authorList>
    </citation>
    <scope>NUCLEOTIDE SEQUENCE [LARGE SCALE GENOMIC DNA]</scope>
    <source>
        <strain evidence="4 5">OL</strain>
    </source>
</reference>
<dbReference type="PANTHER" id="PTHR43540">
    <property type="entry name" value="PEROXYUREIDOACRYLATE/UREIDOACRYLATE AMIDOHYDROLASE-RELATED"/>
    <property type="match status" value="1"/>
</dbReference>
<proteinExistence type="inferred from homology"/>
<dbReference type="PANTHER" id="PTHR43540:SF14">
    <property type="entry name" value="ISOCHORISMATASE"/>
    <property type="match status" value="1"/>
</dbReference>
<evidence type="ECO:0000313" key="5">
    <source>
        <dbReference type="Proteomes" id="UP000186102"/>
    </source>
</evidence>
<keyword evidence="2" id="KW-0378">Hydrolase</keyword>